<accession>A0A149TVK7</accession>
<organism evidence="1 2">
    <name type="scientific">Acetobacter tropicalis</name>
    <dbReference type="NCBI Taxonomy" id="104102"/>
    <lineage>
        <taxon>Bacteria</taxon>
        <taxon>Pseudomonadati</taxon>
        <taxon>Pseudomonadota</taxon>
        <taxon>Alphaproteobacteria</taxon>
        <taxon>Acetobacterales</taxon>
        <taxon>Acetobacteraceae</taxon>
        <taxon>Acetobacter</taxon>
    </lineage>
</organism>
<name>A0A149TVK7_9PROT</name>
<gene>
    <name evidence="1" type="ORF">AD947_09280</name>
</gene>
<dbReference type="AlphaFoldDB" id="A0A149TVK7"/>
<dbReference type="EMBL" id="LHZT01000122">
    <property type="protein sequence ID" value="KXV57127.1"/>
    <property type="molecule type" value="Genomic_DNA"/>
</dbReference>
<dbReference type="PATRIC" id="fig|104102.12.peg.1458"/>
<comment type="caution">
    <text evidence="1">The sequence shown here is derived from an EMBL/GenBank/DDBJ whole genome shotgun (WGS) entry which is preliminary data.</text>
</comment>
<dbReference type="Proteomes" id="UP000075411">
    <property type="component" value="Unassembled WGS sequence"/>
</dbReference>
<evidence type="ECO:0000313" key="1">
    <source>
        <dbReference type="EMBL" id="KXV57127.1"/>
    </source>
</evidence>
<proteinExistence type="predicted"/>
<protein>
    <submittedName>
        <fullName evidence="1">Uncharacterized protein</fullName>
    </submittedName>
</protein>
<evidence type="ECO:0000313" key="2">
    <source>
        <dbReference type="Proteomes" id="UP000075411"/>
    </source>
</evidence>
<reference evidence="1 2" key="1">
    <citation type="submission" date="2015-06" db="EMBL/GenBank/DDBJ databases">
        <title>Improved classification and identification of acetic acid bacteria using matrix-assisted laser desorption/ionization time-of-flight mass spectrometry; Gluconobacter nephelii and Gluconobacter uchimurae are later heterotypic synonyms of Gluconobacter japonicus and Gluconobacter oxydans, respectively.</title>
        <authorList>
            <person name="Li L."/>
            <person name="Cleenwerck I."/>
            <person name="De Vuyst L."/>
            <person name="Vandamme P."/>
        </authorList>
    </citation>
    <scope>NUCLEOTIDE SEQUENCE [LARGE SCALE GENOMIC DNA]</scope>
    <source>
        <strain evidence="1 2">LMG 1663</strain>
    </source>
</reference>
<sequence length="70" mass="7322">MTGLTSPARARGWPAKMVWIFQAPTLHGVLGGGLGLANGWQTGRAPLPRARLSVRCSAVLPVVQTGCNLV</sequence>